<feature type="chain" id="PRO_5009192848" description="Glycosyl transferase CAP10 domain-containing protein" evidence="3">
    <location>
        <begin position="31"/>
        <end position="478"/>
    </location>
</feature>
<evidence type="ECO:0000259" key="4">
    <source>
        <dbReference type="SMART" id="SM00672"/>
    </source>
</evidence>
<dbReference type="Pfam" id="PF05686">
    <property type="entry name" value="Glyco_transf_90"/>
    <property type="match status" value="1"/>
</dbReference>
<comment type="similarity">
    <text evidence="1">Belongs to the glycosyltransferase 90 family.</text>
</comment>
<reference evidence="5 6" key="1">
    <citation type="submission" date="2016-09" db="EMBL/GenBank/DDBJ databases">
        <title>Extensive genetic diversity and differential bi-allelic expression allows diatom success in the polar Southern Ocean.</title>
        <authorList>
            <consortium name="DOE Joint Genome Institute"/>
            <person name="Mock T."/>
            <person name="Otillar R.P."/>
            <person name="Strauss J."/>
            <person name="Dupont C."/>
            <person name="Frickenhaus S."/>
            <person name="Maumus F."/>
            <person name="Mcmullan M."/>
            <person name="Sanges R."/>
            <person name="Schmutz J."/>
            <person name="Toseland A."/>
            <person name="Valas R."/>
            <person name="Veluchamy A."/>
            <person name="Ward B.J."/>
            <person name="Allen A."/>
            <person name="Barry K."/>
            <person name="Falciatore A."/>
            <person name="Ferrante M."/>
            <person name="Fortunato A.E."/>
            <person name="Gloeckner G."/>
            <person name="Gruber A."/>
            <person name="Hipkin R."/>
            <person name="Janech M."/>
            <person name="Kroth P."/>
            <person name="Leese F."/>
            <person name="Lindquist E."/>
            <person name="Lyon B.R."/>
            <person name="Martin J."/>
            <person name="Mayer C."/>
            <person name="Parker M."/>
            <person name="Quesneville H."/>
            <person name="Raymond J."/>
            <person name="Uhlig C."/>
            <person name="Valentin K.U."/>
            <person name="Worden A.Z."/>
            <person name="Armbrust E.V."/>
            <person name="Bowler C."/>
            <person name="Green B."/>
            <person name="Moulton V."/>
            <person name="Van Oosterhout C."/>
            <person name="Grigoriev I."/>
        </authorList>
    </citation>
    <scope>NUCLEOTIDE SEQUENCE [LARGE SCALE GENOMIC DNA]</scope>
    <source>
        <strain evidence="5 6">CCMP1102</strain>
    </source>
</reference>
<dbReference type="GO" id="GO:0016740">
    <property type="term" value="F:transferase activity"/>
    <property type="evidence" value="ECO:0007669"/>
    <property type="project" value="UniProtKB-KW"/>
</dbReference>
<gene>
    <name evidence="5" type="ORF">FRACYDRAFT_226500</name>
</gene>
<dbReference type="KEGG" id="fcy:FRACYDRAFT_226500"/>
<dbReference type="AlphaFoldDB" id="A0A1E7F9U8"/>
<dbReference type="SMART" id="SM00672">
    <property type="entry name" value="CAP10"/>
    <property type="match status" value="1"/>
</dbReference>
<evidence type="ECO:0000256" key="3">
    <source>
        <dbReference type="SAM" id="SignalP"/>
    </source>
</evidence>
<dbReference type="InterPro" id="IPR051091">
    <property type="entry name" value="O-Glucosyltr/Glycosyltrsf_90"/>
</dbReference>
<keyword evidence="3" id="KW-0732">Signal</keyword>
<dbReference type="InterPro" id="IPR006598">
    <property type="entry name" value="CAP10"/>
</dbReference>
<dbReference type="Proteomes" id="UP000095751">
    <property type="component" value="Unassembled WGS sequence"/>
</dbReference>
<accession>A0A1E7F9U8</accession>
<dbReference type="EMBL" id="KV784360">
    <property type="protein sequence ID" value="OEU14613.1"/>
    <property type="molecule type" value="Genomic_DNA"/>
</dbReference>
<evidence type="ECO:0000313" key="6">
    <source>
        <dbReference type="Proteomes" id="UP000095751"/>
    </source>
</evidence>
<dbReference type="InParanoid" id="A0A1E7F9U8"/>
<feature type="signal peptide" evidence="3">
    <location>
        <begin position="1"/>
        <end position="30"/>
    </location>
</feature>
<name>A0A1E7F9U8_9STRA</name>
<evidence type="ECO:0000313" key="5">
    <source>
        <dbReference type="EMBL" id="OEU14613.1"/>
    </source>
</evidence>
<keyword evidence="2" id="KW-0808">Transferase</keyword>
<dbReference type="PANTHER" id="PTHR12203:SF35">
    <property type="entry name" value="PROTEIN O-GLUCOSYLTRANSFERASE 1"/>
    <property type="match status" value="1"/>
</dbReference>
<protein>
    <recommendedName>
        <fullName evidence="4">Glycosyl transferase CAP10 domain-containing protein</fullName>
    </recommendedName>
</protein>
<sequence length="478" mass="56071">MMLIRPQRQPSFLPIALFVTFCISSRVCLGEIEGGDADVDVLDYSRGKIRAHRFPSVASRIKLYMSNWYTPPCQDDNDGFFRYSYIDDDDNRWPKLEVTGLKDHPLVNQTTRIMNGIQSKVEPDMLFFMDEKTIMNCANYSYDEEWGEKIKDPYMKRIEFRHNMRMYCEDIQDLLLPAWYHLEFEKNLLHNNNNNEEVTTTVGPPPPPTLIQFGDNKQSHIYKDVMVPHIKKFPTNINVEIQRTALNSAHGNYRFQPIVWKLATDRHYKKLNDVYRYDTQWSHKKDMAVFRGQLTGSRDGYDKLLSDEENCHNLKRCRLVYNHGNSTLIHARLTSTRGRMPDVLNGVELVGGKVKIDTLLEYKGIIMIEGNDVASGLKWALLSQSIVLMPIPKHTSWCMEELLEPWVHYVPLDDFATNVEERMQWVVDHDEEAQRISERATLWMEDLVFHPDAAEDDRLIQEEILRRYQHHFLPADKQ</sequence>
<evidence type="ECO:0000256" key="1">
    <source>
        <dbReference type="ARBA" id="ARBA00010118"/>
    </source>
</evidence>
<keyword evidence="6" id="KW-1185">Reference proteome</keyword>
<evidence type="ECO:0000256" key="2">
    <source>
        <dbReference type="ARBA" id="ARBA00022679"/>
    </source>
</evidence>
<dbReference type="OrthoDB" id="206240at2759"/>
<proteinExistence type="inferred from homology"/>
<dbReference type="PANTHER" id="PTHR12203">
    <property type="entry name" value="KDEL LYS-ASP-GLU-LEU CONTAINING - RELATED"/>
    <property type="match status" value="1"/>
</dbReference>
<organism evidence="5 6">
    <name type="scientific">Fragilariopsis cylindrus CCMP1102</name>
    <dbReference type="NCBI Taxonomy" id="635003"/>
    <lineage>
        <taxon>Eukaryota</taxon>
        <taxon>Sar</taxon>
        <taxon>Stramenopiles</taxon>
        <taxon>Ochrophyta</taxon>
        <taxon>Bacillariophyta</taxon>
        <taxon>Bacillariophyceae</taxon>
        <taxon>Bacillariophycidae</taxon>
        <taxon>Bacillariales</taxon>
        <taxon>Bacillariaceae</taxon>
        <taxon>Fragilariopsis</taxon>
    </lineage>
</organism>
<feature type="domain" description="Glycosyl transferase CAP10" evidence="4">
    <location>
        <begin position="252"/>
        <end position="469"/>
    </location>
</feature>